<protein>
    <submittedName>
        <fullName evidence="3">Uncharacterized protein</fullName>
    </submittedName>
</protein>
<keyword evidence="2" id="KW-1133">Transmembrane helix</keyword>
<evidence type="ECO:0000313" key="3">
    <source>
        <dbReference type="EMBL" id="KAG6782888.1"/>
    </source>
</evidence>
<keyword evidence="4" id="KW-1185">Reference proteome</keyword>
<dbReference type="EMBL" id="JAAWWB010000005">
    <property type="protein sequence ID" value="KAG6782888.1"/>
    <property type="molecule type" value="Genomic_DNA"/>
</dbReference>
<dbReference type="InterPro" id="IPR021659">
    <property type="entry name" value="NdhS"/>
</dbReference>
<organism evidence="3 4">
    <name type="scientific">Populus tomentosa</name>
    <name type="common">Chinese white poplar</name>
    <dbReference type="NCBI Taxonomy" id="118781"/>
    <lineage>
        <taxon>Eukaryota</taxon>
        <taxon>Viridiplantae</taxon>
        <taxon>Streptophyta</taxon>
        <taxon>Embryophyta</taxon>
        <taxon>Tracheophyta</taxon>
        <taxon>Spermatophyta</taxon>
        <taxon>Magnoliopsida</taxon>
        <taxon>eudicotyledons</taxon>
        <taxon>Gunneridae</taxon>
        <taxon>Pentapetalae</taxon>
        <taxon>rosids</taxon>
        <taxon>fabids</taxon>
        <taxon>Malpighiales</taxon>
        <taxon>Salicaceae</taxon>
        <taxon>Saliceae</taxon>
        <taxon>Populus</taxon>
    </lineage>
</organism>
<keyword evidence="2" id="KW-0812">Transmembrane</keyword>
<sequence>MECFTYRIRGSDRENEQCTVERCKLIKELGRRTLGVLNRELIESGEAVAKADEEKYMEQNLYQVPGHRKTMFSEAEVRNLSCQVFQGLAYMHQKIFIVLRLMWAMGAIMAELFTLRPLFPGATEANQLSAFIPSASEDAINLIRKLCSWNPSIGLAAYGMPNYGFFYHSSKSWEAEDSNGEKGVQQELERNIEEQASSTAGREENSGSLEKSSVPDDAFEKELMGLTGGFPGGEKGLKRFVEENPPPKKQSVPKLTITSRPKPPELPLLLPGMIAIVKNPNNPFYMYTGIVQRITDGKAGVIFEGGNWDKLVTFRLEELERREKGPPGKNPRSAIIEAFYETESQSSS</sequence>
<keyword evidence="2" id="KW-0472">Membrane</keyword>
<evidence type="ECO:0000256" key="2">
    <source>
        <dbReference type="SAM" id="Phobius"/>
    </source>
</evidence>
<proteinExistence type="predicted"/>
<dbReference type="GO" id="GO:0009767">
    <property type="term" value="P:photosynthetic electron transport chain"/>
    <property type="evidence" value="ECO:0007669"/>
    <property type="project" value="InterPro"/>
</dbReference>
<gene>
    <name evidence="3" type="ORF">POTOM_012313</name>
</gene>
<dbReference type="Proteomes" id="UP000886885">
    <property type="component" value="Chromosome 3A"/>
</dbReference>
<dbReference type="Pfam" id="PF11623">
    <property type="entry name" value="NdhS"/>
    <property type="match status" value="1"/>
</dbReference>
<accession>A0A8X8A521</accession>
<feature type="compositionally biased region" description="Polar residues" evidence="1">
    <location>
        <begin position="195"/>
        <end position="211"/>
    </location>
</feature>
<feature type="region of interest" description="Disordered" evidence="1">
    <location>
        <begin position="195"/>
        <end position="214"/>
    </location>
</feature>
<name>A0A8X8A521_POPTO</name>
<feature type="transmembrane region" description="Helical" evidence="2">
    <location>
        <begin position="97"/>
        <end position="119"/>
    </location>
</feature>
<dbReference type="OrthoDB" id="2015351at2759"/>
<reference evidence="3" key="1">
    <citation type="journal article" date="2020" name="bioRxiv">
        <title>Hybrid origin of Populus tomentosa Carr. identified through genome sequencing and phylogenomic analysis.</title>
        <authorList>
            <person name="An X."/>
            <person name="Gao K."/>
            <person name="Chen Z."/>
            <person name="Li J."/>
            <person name="Yang X."/>
            <person name="Yang X."/>
            <person name="Zhou J."/>
            <person name="Guo T."/>
            <person name="Zhao T."/>
            <person name="Huang S."/>
            <person name="Miao D."/>
            <person name="Khan W.U."/>
            <person name="Rao P."/>
            <person name="Ye M."/>
            <person name="Lei B."/>
            <person name="Liao W."/>
            <person name="Wang J."/>
            <person name="Ji L."/>
            <person name="Li Y."/>
            <person name="Guo B."/>
            <person name="Mustafa N.S."/>
            <person name="Li S."/>
            <person name="Yun Q."/>
            <person name="Keller S.R."/>
            <person name="Mao J."/>
            <person name="Zhang R."/>
            <person name="Strauss S.H."/>
        </authorList>
    </citation>
    <scope>NUCLEOTIDE SEQUENCE</scope>
    <source>
        <strain evidence="3">GM15</strain>
        <tissue evidence="3">Leaf</tissue>
    </source>
</reference>
<dbReference type="AlphaFoldDB" id="A0A8X8A521"/>
<comment type="caution">
    <text evidence="3">The sequence shown here is derived from an EMBL/GenBank/DDBJ whole genome shotgun (WGS) entry which is preliminary data.</text>
</comment>
<evidence type="ECO:0000256" key="1">
    <source>
        <dbReference type="SAM" id="MobiDB-lite"/>
    </source>
</evidence>
<evidence type="ECO:0000313" key="4">
    <source>
        <dbReference type="Proteomes" id="UP000886885"/>
    </source>
</evidence>
<dbReference type="PANTHER" id="PTHR35494:SF1">
    <property type="entry name" value="NAD(P)H-QUINONE OXIDOREDUCTASE SUBUNIT S, CHLOROPLASTIC"/>
    <property type="match status" value="1"/>
</dbReference>
<dbReference type="PANTHER" id="PTHR35494">
    <property type="entry name" value="NAD(P)H-QUINONE OXIDOREDUCTASE SUBUNIT S, CHLOROPLASTIC"/>
    <property type="match status" value="1"/>
</dbReference>